<sequence length="298" mass="32333">MRGVSSRPELHPARLSVRDDGPFAHRPELLEEELFWWAHLSACLRGTPRSWLGSYDPIASRAFGRRLWTADDRPVFTVPVAGGLRLHVVYENADEVVGVHYAVHHPDWEEAELLARDDGHWRGPGLSWPELVGVADNGLPGGITTDPDTRLLLLLPALGDTDLPAGAAQRLAACLRDRLGAREPGRLAVALLRRQGVAGPAGWRTGPHGVRVNDGKQSFRNPADRAALPDCRLAQVSAALDPEPGRTARAGARLGPGHRPGECRPDDCRAVPRSTAGCPRRVAYAAWFDSLMSGTPPF</sequence>
<protein>
    <submittedName>
        <fullName evidence="1">Uncharacterized protein</fullName>
    </submittedName>
</protein>
<evidence type="ECO:0000313" key="1">
    <source>
        <dbReference type="EMBL" id="GHI85056.1"/>
    </source>
</evidence>
<name>A0A919LCE2_9ACTN</name>
<reference evidence="1" key="1">
    <citation type="submission" date="2020-09" db="EMBL/GenBank/DDBJ databases">
        <title>Whole genome shotgun sequence of Streptomyces xanthophaeus NBRC 12829.</title>
        <authorList>
            <person name="Komaki H."/>
            <person name="Tamura T."/>
        </authorList>
    </citation>
    <scope>NUCLEOTIDE SEQUENCE</scope>
    <source>
        <strain evidence="1">NBRC 12829</strain>
    </source>
</reference>
<keyword evidence="2" id="KW-1185">Reference proteome</keyword>
<dbReference type="AlphaFoldDB" id="A0A919LCE2"/>
<comment type="caution">
    <text evidence="1">The sequence shown here is derived from an EMBL/GenBank/DDBJ whole genome shotgun (WGS) entry which is preliminary data.</text>
</comment>
<proteinExistence type="predicted"/>
<organism evidence="1 2">
    <name type="scientific">Streptomyces xanthophaeus</name>
    <dbReference type="NCBI Taxonomy" id="67385"/>
    <lineage>
        <taxon>Bacteria</taxon>
        <taxon>Bacillati</taxon>
        <taxon>Actinomycetota</taxon>
        <taxon>Actinomycetes</taxon>
        <taxon>Kitasatosporales</taxon>
        <taxon>Streptomycetaceae</taxon>
        <taxon>Streptomyces</taxon>
    </lineage>
</organism>
<accession>A0A919LCE2</accession>
<gene>
    <name evidence="1" type="ORF">Sxan_24200</name>
</gene>
<evidence type="ECO:0000313" key="2">
    <source>
        <dbReference type="Proteomes" id="UP000600026"/>
    </source>
</evidence>
<dbReference type="Proteomes" id="UP000600026">
    <property type="component" value="Unassembled WGS sequence"/>
</dbReference>
<dbReference type="EMBL" id="BNEE01000006">
    <property type="protein sequence ID" value="GHI85056.1"/>
    <property type="molecule type" value="Genomic_DNA"/>
</dbReference>